<protein>
    <submittedName>
        <fullName evidence="2">Rid family hydrolase</fullName>
    </submittedName>
</protein>
<evidence type="ECO:0000256" key="1">
    <source>
        <dbReference type="ARBA" id="ARBA00010552"/>
    </source>
</evidence>
<evidence type="ECO:0000313" key="2">
    <source>
        <dbReference type="EMBL" id="UYQ66291.1"/>
    </source>
</evidence>
<comment type="similarity">
    <text evidence="1">Belongs to the RutC family.</text>
</comment>
<dbReference type="CDD" id="cd00448">
    <property type="entry name" value="YjgF_YER057c_UK114_family"/>
    <property type="match status" value="1"/>
</dbReference>
<reference evidence="2" key="1">
    <citation type="submission" date="2022-10" db="EMBL/GenBank/DDBJ databases">
        <title>Cytochrome P450 Catalyzes Benzene Ring Formation in the Biosynthesis of Trialkyl-Substituted Aromatic Polyketides.</title>
        <authorList>
            <person name="Zhao E."/>
            <person name="Ge H."/>
        </authorList>
    </citation>
    <scope>NUCLEOTIDE SEQUENCE</scope>
    <source>
        <strain evidence="2">NA0869</strain>
    </source>
</reference>
<dbReference type="InterPro" id="IPR019897">
    <property type="entry name" value="RidA_CS"/>
</dbReference>
<dbReference type="GO" id="GO:0016787">
    <property type="term" value="F:hydrolase activity"/>
    <property type="evidence" value="ECO:0007669"/>
    <property type="project" value="UniProtKB-KW"/>
</dbReference>
<dbReference type="InterPro" id="IPR006175">
    <property type="entry name" value="YjgF/YER057c/UK114"/>
</dbReference>
<accession>A0ABY6IHB8</accession>
<name>A0ABY6IHB8_STRPE</name>
<keyword evidence="2" id="KW-0378">Hydrolase</keyword>
<dbReference type="RefSeq" id="WP_264249767.1">
    <property type="nucleotide sequence ID" value="NZ_CP107567.1"/>
</dbReference>
<dbReference type="PROSITE" id="PS01094">
    <property type="entry name" value="UPF0076"/>
    <property type="match status" value="1"/>
</dbReference>
<evidence type="ECO:0000313" key="3">
    <source>
        <dbReference type="Proteomes" id="UP001163878"/>
    </source>
</evidence>
<dbReference type="PANTHER" id="PTHR11803">
    <property type="entry name" value="2-IMINOBUTANOATE/2-IMINOPROPANOATE DEAMINASE RIDA"/>
    <property type="match status" value="1"/>
</dbReference>
<dbReference type="EMBL" id="CP107567">
    <property type="protein sequence ID" value="UYQ66291.1"/>
    <property type="molecule type" value="Genomic_DNA"/>
</dbReference>
<sequence length="138" mass="14279">MAGNQPDVDHAALQPVDEHPYSVAFRSGDLVAVSGRLGVSEPGVLVPGGFEAECAQALANLDEALRSAGAVRADVIKVVAYLTDVADRARLNAAYERFFTSPRPARSCVGVAALPYGGCIEIEALARVPVASEASGVD</sequence>
<dbReference type="Pfam" id="PF01042">
    <property type="entry name" value="Ribonuc_L-PSP"/>
    <property type="match status" value="1"/>
</dbReference>
<gene>
    <name evidence="2" type="ORF">OGH68_35830</name>
</gene>
<dbReference type="InterPro" id="IPR035959">
    <property type="entry name" value="RutC-like_sf"/>
</dbReference>
<dbReference type="SUPFAM" id="SSF55298">
    <property type="entry name" value="YjgF-like"/>
    <property type="match status" value="1"/>
</dbReference>
<organism evidence="2 3">
    <name type="scientific">Streptomyces peucetius</name>
    <dbReference type="NCBI Taxonomy" id="1950"/>
    <lineage>
        <taxon>Bacteria</taxon>
        <taxon>Bacillati</taxon>
        <taxon>Actinomycetota</taxon>
        <taxon>Actinomycetes</taxon>
        <taxon>Kitasatosporales</taxon>
        <taxon>Streptomycetaceae</taxon>
        <taxon>Streptomyces</taxon>
    </lineage>
</organism>
<dbReference type="Proteomes" id="UP001163878">
    <property type="component" value="Chromosome"/>
</dbReference>
<keyword evidence="3" id="KW-1185">Reference proteome</keyword>
<dbReference type="Gene3D" id="3.30.1330.40">
    <property type="entry name" value="RutC-like"/>
    <property type="match status" value="1"/>
</dbReference>
<dbReference type="PANTHER" id="PTHR11803:SF39">
    <property type="entry name" value="2-IMINOBUTANOATE_2-IMINOPROPANOATE DEAMINASE"/>
    <property type="match status" value="1"/>
</dbReference>
<proteinExistence type="inferred from homology"/>